<protein>
    <recommendedName>
        <fullName evidence="2">Basal-body rod modification protein FlgD</fullName>
    </recommendedName>
</protein>
<keyword evidence="6" id="KW-1185">Reference proteome</keyword>
<reference evidence="5 6" key="1">
    <citation type="submission" date="2019-01" db="EMBL/GenBank/DDBJ databases">
        <authorList>
            <person name="Chen W.-M."/>
        </authorList>
    </citation>
    <scope>NUCLEOTIDE SEQUENCE [LARGE SCALE GENOMIC DNA]</scope>
    <source>
        <strain evidence="5 6">KYPC3</strain>
    </source>
</reference>
<comment type="similarity">
    <text evidence="1">Belongs to the FlgD family.</text>
</comment>
<gene>
    <name evidence="5" type="ORF">EOE67_12185</name>
</gene>
<dbReference type="InterPro" id="IPR005648">
    <property type="entry name" value="FlgD"/>
</dbReference>
<dbReference type="AlphaFoldDB" id="A0A437QRD8"/>
<evidence type="ECO:0000313" key="6">
    <source>
        <dbReference type="Proteomes" id="UP000283077"/>
    </source>
</evidence>
<evidence type="ECO:0000256" key="2">
    <source>
        <dbReference type="ARBA" id="ARBA00016013"/>
    </source>
</evidence>
<keyword evidence="5" id="KW-0966">Cell projection</keyword>
<keyword evidence="5" id="KW-0969">Cilium</keyword>
<accession>A0A437QRD8</accession>
<name>A0A437QRD8_9GAMM</name>
<dbReference type="RefSeq" id="WP_127699358.1">
    <property type="nucleotide sequence ID" value="NZ_SACS01000012.1"/>
</dbReference>
<dbReference type="Proteomes" id="UP000283077">
    <property type="component" value="Unassembled WGS sequence"/>
</dbReference>
<keyword evidence="5" id="KW-0282">Flagellum</keyword>
<keyword evidence="3" id="KW-1005">Bacterial flagellum biogenesis</keyword>
<proteinExistence type="inferred from homology"/>
<comment type="function">
    <text evidence="4">Required for flagellar hook formation. May act as a scaffolding protein.</text>
</comment>
<evidence type="ECO:0000256" key="4">
    <source>
        <dbReference type="ARBA" id="ARBA00024746"/>
    </source>
</evidence>
<dbReference type="GO" id="GO:0044781">
    <property type="term" value="P:bacterial-type flagellum organization"/>
    <property type="evidence" value="ECO:0007669"/>
    <property type="project" value="UniProtKB-KW"/>
</dbReference>
<dbReference type="EMBL" id="SACS01000012">
    <property type="protein sequence ID" value="RVU37062.1"/>
    <property type="molecule type" value="Genomic_DNA"/>
</dbReference>
<dbReference type="Pfam" id="PF03963">
    <property type="entry name" value="FlgD"/>
    <property type="match status" value="1"/>
</dbReference>
<evidence type="ECO:0000313" key="5">
    <source>
        <dbReference type="EMBL" id="RVU37062.1"/>
    </source>
</evidence>
<sequence>MPVDGIGQVSSAPIQSANNAISQEEFVKLFLAQLNYQDPLEPLNNREFLAQLAQFSSLEQSRQINDNILGVMAMQASTQGLSLLGKNVEVDTGGGQSFSGVVEAVHYNAGQPELTVKSSTGSFVDKISLSQIKVIQK</sequence>
<dbReference type="OrthoDB" id="9785233at2"/>
<comment type="caution">
    <text evidence="5">The sequence shown here is derived from an EMBL/GenBank/DDBJ whole genome shotgun (WGS) entry which is preliminary data.</text>
</comment>
<evidence type="ECO:0000256" key="3">
    <source>
        <dbReference type="ARBA" id="ARBA00022795"/>
    </source>
</evidence>
<evidence type="ECO:0000256" key="1">
    <source>
        <dbReference type="ARBA" id="ARBA00010577"/>
    </source>
</evidence>
<organism evidence="5 6">
    <name type="scientific">Rheinheimera riviphila</name>
    <dbReference type="NCBI Taxonomy" id="1834037"/>
    <lineage>
        <taxon>Bacteria</taxon>
        <taxon>Pseudomonadati</taxon>
        <taxon>Pseudomonadota</taxon>
        <taxon>Gammaproteobacteria</taxon>
        <taxon>Chromatiales</taxon>
        <taxon>Chromatiaceae</taxon>
        <taxon>Rheinheimera</taxon>
    </lineage>
</organism>